<evidence type="ECO:0000313" key="3">
    <source>
        <dbReference type="Proteomes" id="UP001208690"/>
    </source>
</evidence>
<name>A0ABT3BCU9_9RHOB</name>
<organism evidence="2 3">
    <name type="scientific">Roseobacter sinensis</name>
    <dbReference type="NCBI Taxonomy" id="2931391"/>
    <lineage>
        <taxon>Bacteria</taxon>
        <taxon>Pseudomonadati</taxon>
        <taxon>Pseudomonadota</taxon>
        <taxon>Alphaproteobacteria</taxon>
        <taxon>Rhodobacterales</taxon>
        <taxon>Roseobacteraceae</taxon>
        <taxon>Roseobacter</taxon>
    </lineage>
</organism>
<keyword evidence="3" id="KW-1185">Reference proteome</keyword>
<evidence type="ECO:0000256" key="1">
    <source>
        <dbReference type="SAM" id="MobiDB-lite"/>
    </source>
</evidence>
<accession>A0ABT3BCU9</accession>
<comment type="caution">
    <text evidence="2">The sequence shown here is derived from an EMBL/GenBank/DDBJ whole genome shotgun (WGS) entry which is preliminary data.</text>
</comment>
<dbReference type="Proteomes" id="UP001208690">
    <property type="component" value="Unassembled WGS sequence"/>
</dbReference>
<evidence type="ECO:0000313" key="2">
    <source>
        <dbReference type="EMBL" id="MCV3271239.1"/>
    </source>
</evidence>
<reference evidence="2 3" key="1">
    <citation type="submission" date="2022-04" db="EMBL/GenBank/DDBJ databases">
        <title>Roseobacter sp. WL0113 is a bacterium isolated from neritic sediment.</title>
        <authorList>
            <person name="Wang L."/>
            <person name="He W."/>
            <person name="Zhang D.-F."/>
        </authorList>
    </citation>
    <scope>NUCLEOTIDE SEQUENCE [LARGE SCALE GENOMIC DNA]</scope>
    <source>
        <strain evidence="2 3">WL0113</strain>
    </source>
</reference>
<dbReference type="EMBL" id="JALIEB010000004">
    <property type="protein sequence ID" value="MCV3271239.1"/>
    <property type="molecule type" value="Genomic_DNA"/>
</dbReference>
<sequence>MARALYHLARIRASLSPNKKRLKQTLTAQRPRPSGPAQSLDVLPDKLVFDRSDWVSAWVDPSNCTISPCGTVTACRAISTEGRLLWLVRKSGLRRAYHSREKEAEAAIADAQTAWQRRHDQKIFKPQVHTIVSDLRWLRVRHPVLIDDAYRSPLCDEGIDGFLRTLRISGFRSYPGWLVGWLFTIDRQVGFVLWEAHLRVSAAAADKKPKDRKDRIFSKEKPGSI</sequence>
<gene>
    <name evidence="2" type="ORF">MUB52_07355</name>
</gene>
<proteinExistence type="predicted"/>
<feature type="region of interest" description="Disordered" evidence="1">
    <location>
        <begin position="20"/>
        <end position="40"/>
    </location>
</feature>
<protein>
    <submittedName>
        <fullName evidence="2">Uncharacterized protein</fullName>
    </submittedName>
</protein>